<organism evidence="1 2">
    <name type="scientific">Populus alba</name>
    <name type="common">White poplar</name>
    <dbReference type="NCBI Taxonomy" id="43335"/>
    <lineage>
        <taxon>Eukaryota</taxon>
        <taxon>Viridiplantae</taxon>
        <taxon>Streptophyta</taxon>
        <taxon>Embryophyta</taxon>
        <taxon>Tracheophyta</taxon>
        <taxon>Spermatophyta</taxon>
        <taxon>Magnoliopsida</taxon>
        <taxon>eudicotyledons</taxon>
        <taxon>Gunneridae</taxon>
        <taxon>Pentapetalae</taxon>
        <taxon>rosids</taxon>
        <taxon>fabids</taxon>
        <taxon>Malpighiales</taxon>
        <taxon>Salicaceae</taxon>
        <taxon>Saliceae</taxon>
        <taxon>Populus</taxon>
    </lineage>
</organism>
<comment type="caution">
    <text evidence="1">The sequence shown here is derived from an EMBL/GenBank/DDBJ whole genome shotgun (WGS) entry which is preliminary data.</text>
</comment>
<accession>A0ACC4AG98</accession>
<proteinExistence type="predicted"/>
<dbReference type="EMBL" id="RCHU02000019">
    <property type="protein sequence ID" value="KAL3565201.1"/>
    <property type="molecule type" value="Genomic_DNA"/>
</dbReference>
<protein>
    <submittedName>
        <fullName evidence="1">Uncharacterized protein</fullName>
    </submittedName>
</protein>
<dbReference type="Proteomes" id="UP000309997">
    <property type="component" value="Unassembled WGS sequence"/>
</dbReference>
<keyword evidence="2" id="KW-1185">Reference proteome</keyword>
<reference evidence="1 2" key="1">
    <citation type="journal article" date="2024" name="Plant Biotechnol. J.">
        <title>Genome and CRISPR/Cas9 system of a widespread forest tree (Populus alba) in the world.</title>
        <authorList>
            <person name="Liu Y.J."/>
            <person name="Jiang P.F."/>
            <person name="Han X.M."/>
            <person name="Li X.Y."/>
            <person name="Wang H.M."/>
            <person name="Wang Y.J."/>
            <person name="Wang X.X."/>
            <person name="Zeng Q.Y."/>
        </authorList>
    </citation>
    <scope>NUCLEOTIDE SEQUENCE [LARGE SCALE GENOMIC DNA]</scope>
    <source>
        <strain evidence="2">cv. PAL-ZL1</strain>
    </source>
</reference>
<evidence type="ECO:0000313" key="1">
    <source>
        <dbReference type="EMBL" id="KAL3565201.1"/>
    </source>
</evidence>
<sequence length="163" mass="18477">MSDQNNTLHPPDVELKFQIQAMTKMMERMNFTMGNVCDRLEKVAKHGNMAGTCTQDVRKVGAELKSNHGSGAERLEWDDYEDFEEDVDDNGDGGFKDETIGYREVLERTESDLSKINWLHGVILLIPIVLVPWGRFPLCHTPIRPILAFRDQISILIVGCVTT</sequence>
<name>A0ACC4AG98_POPAL</name>
<evidence type="ECO:0000313" key="2">
    <source>
        <dbReference type="Proteomes" id="UP000309997"/>
    </source>
</evidence>
<gene>
    <name evidence="1" type="ORF">D5086_033247</name>
</gene>